<comment type="caution">
    <text evidence="2">The sequence shown here is derived from an EMBL/GenBank/DDBJ whole genome shotgun (WGS) entry which is preliminary data.</text>
</comment>
<reference evidence="2 3" key="1">
    <citation type="submission" date="2018-08" db="EMBL/GenBank/DDBJ databases">
        <title>Whole genome sequence analysis of Dermacoccus abyssi bacteria isolated from Deep Mariana trench Micromonospora spp reveals genes involved in the environmental adaptation and production of secondary metabolites.</title>
        <authorList>
            <person name="Abdel-Mageed W.M."/>
            <person name="Lehri B."/>
            <person name="Nouioui I."/>
            <person name="Goodfellow I."/>
            <person name="Jaspars M."/>
            <person name="Karlyshev A."/>
        </authorList>
    </citation>
    <scope>NUCLEOTIDE SEQUENCE [LARGE SCALE GENOMIC DNA]</scope>
    <source>
        <strain evidence="2 3">MT1.1</strain>
    </source>
</reference>
<accession>A0A417Z3D0</accession>
<feature type="region of interest" description="Disordered" evidence="1">
    <location>
        <begin position="18"/>
        <end position="44"/>
    </location>
</feature>
<organism evidence="2 3">
    <name type="scientific">Dermacoccus abyssi</name>
    <dbReference type="NCBI Taxonomy" id="322596"/>
    <lineage>
        <taxon>Bacteria</taxon>
        <taxon>Bacillati</taxon>
        <taxon>Actinomycetota</taxon>
        <taxon>Actinomycetes</taxon>
        <taxon>Micrococcales</taxon>
        <taxon>Dermacoccaceae</taxon>
        <taxon>Dermacoccus</taxon>
    </lineage>
</organism>
<evidence type="ECO:0000313" key="2">
    <source>
        <dbReference type="EMBL" id="RHW45220.1"/>
    </source>
</evidence>
<dbReference type="RefSeq" id="WP_118913819.1">
    <property type="nucleotide sequence ID" value="NZ_CBCRVH010000011.1"/>
</dbReference>
<sequence>MFGPLTLSRVSAQRRGAARDDRFAGVAAGPAEQDSTRTTSSGYLGEVGEPFEIVVRVAGTTPRHAQDGPDIVRHCFRTVVSGLALCCPLPNTQHLRLGSVVRVRGSVTGQRTQGINDVTEISAESIERMG</sequence>
<proteinExistence type="predicted"/>
<dbReference type="EMBL" id="QWLM01000011">
    <property type="protein sequence ID" value="RHW45220.1"/>
    <property type="molecule type" value="Genomic_DNA"/>
</dbReference>
<name>A0A417Z3D0_9MICO</name>
<dbReference type="Proteomes" id="UP000285376">
    <property type="component" value="Unassembled WGS sequence"/>
</dbReference>
<evidence type="ECO:0000256" key="1">
    <source>
        <dbReference type="SAM" id="MobiDB-lite"/>
    </source>
</evidence>
<protein>
    <submittedName>
        <fullName evidence="2">Uncharacterized protein</fullName>
    </submittedName>
</protein>
<dbReference type="AlphaFoldDB" id="A0A417Z3D0"/>
<evidence type="ECO:0000313" key="3">
    <source>
        <dbReference type="Proteomes" id="UP000285376"/>
    </source>
</evidence>
<gene>
    <name evidence="2" type="ORF">D1832_10260</name>
</gene>